<gene>
    <name evidence="3" type="ORF">LTR69_011464</name>
</gene>
<name>A0ABR0IUK1_9EURO</name>
<dbReference type="Gene3D" id="3.50.50.60">
    <property type="entry name" value="FAD/NAD(P)-binding domain"/>
    <property type="match status" value="1"/>
</dbReference>
<dbReference type="PANTHER" id="PTHR42877">
    <property type="entry name" value="L-ORNITHINE N(5)-MONOOXYGENASE-RELATED"/>
    <property type="match status" value="1"/>
</dbReference>
<comment type="cofactor">
    <cofactor evidence="1">
        <name>FAD</name>
        <dbReference type="ChEBI" id="CHEBI:57692"/>
    </cofactor>
</comment>
<dbReference type="InterPro" id="IPR036188">
    <property type="entry name" value="FAD/NAD-bd_sf"/>
</dbReference>
<dbReference type="EMBL" id="JAVRRF010000073">
    <property type="protein sequence ID" value="KAK5048101.1"/>
    <property type="molecule type" value="Genomic_DNA"/>
</dbReference>
<reference evidence="3 4" key="1">
    <citation type="submission" date="2023-08" db="EMBL/GenBank/DDBJ databases">
        <title>Black Yeasts Isolated from many extreme environments.</title>
        <authorList>
            <person name="Coleine C."/>
            <person name="Stajich J.E."/>
            <person name="Selbmann L."/>
        </authorList>
    </citation>
    <scope>NUCLEOTIDE SEQUENCE [LARGE SCALE GENOMIC DNA]</scope>
    <source>
        <strain evidence="3 4">CCFEE 6328</strain>
    </source>
</reference>
<comment type="caution">
    <text evidence="3">The sequence shown here is derived from an EMBL/GenBank/DDBJ whole genome shotgun (WGS) entry which is preliminary data.</text>
</comment>
<dbReference type="SUPFAM" id="SSF51905">
    <property type="entry name" value="FAD/NAD(P)-binding domain"/>
    <property type="match status" value="1"/>
</dbReference>
<evidence type="ECO:0000256" key="2">
    <source>
        <dbReference type="ARBA" id="ARBA00010139"/>
    </source>
</evidence>
<sequence length="199" mass="22625">MPGYEARTFSHQEKLDFQKYPQKHLDYRRTGETDGNAIFPLFLTESQQQQQAMAFFGQGMTNHNPDADLQEELVPKWNVGCRRRTLGTSYLEALSDPKFSIVYGEITNITTRGPVTKNGREHPVDVLVCATGFDTTFKPRFPLKGPHGVSRGDKWATNPEAYLGMAAAGFPDYFMYLGQIVRLAMPRCWWGSKHKRTIS</sequence>
<evidence type="ECO:0000256" key="1">
    <source>
        <dbReference type="ARBA" id="ARBA00001974"/>
    </source>
</evidence>
<dbReference type="Proteomes" id="UP001345691">
    <property type="component" value="Unassembled WGS sequence"/>
</dbReference>
<dbReference type="PANTHER" id="PTHR42877:SF8">
    <property type="entry name" value="MONOOXYGENASE"/>
    <property type="match status" value="1"/>
</dbReference>
<evidence type="ECO:0000313" key="4">
    <source>
        <dbReference type="Proteomes" id="UP001345691"/>
    </source>
</evidence>
<keyword evidence="4" id="KW-1185">Reference proteome</keyword>
<proteinExistence type="inferred from homology"/>
<protein>
    <recommendedName>
        <fullName evidence="5">Monooxygenase</fullName>
    </recommendedName>
</protein>
<comment type="similarity">
    <text evidence="2">Belongs to the FAD-binding monooxygenase family.</text>
</comment>
<accession>A0ABR0IUK1</accession>
<organism evidence="3 4">
    <name type="scientific">Exophiala sideris</name>
    <dbReference type="NCBI Taxonomy" id="1016849"/>
    <lineage>
        <taxon>Eukaryota</taxon>
        <taxon>Fungi</taxon>
        <taxon>Dikarya</taxon>
        <taxon>Ascomycota</taxon>
        <taxon>Pezizomycotina</taxon>
        <taxon>Eurotiomycetes</taxon>
        <taxon>Chaetothyriomycetidae</taxon>
        <taxon>Chaetothyriales</taxon>
        <taxon>Herpotrichiellaceae</taxon>
        <taxon>Exophiala</taxon>
    </lineage>
</organism>
<evidence type="ECO:0008006" key="5">
    <source>
        <dbReference type="Google" id="ProtNLM"/>
    </source>
</evidence>
<evidence type="ECO:0000313" key="3">
    <source>
        <dbReference type="EMBL" id="KAK5048101.1"/>
    </source>
</evidence>
<dbReference type="InterPro" id="IPR051209">
    <property type="entry name" value="FAD-bind_Monooxygenase_sf"/>
</dbReference>